<keyword evidence="3" id="KW-0812">Transmembrane</keyword>
<dbReference type="InterPro" id="IPR006143">
    <property type="entry name" value="RND_pump_MFP"/>
</dbReference>
<dbReference type="PANTHER" id="PTHR30469">
    <property type="entry name" value="MULTIDRUG RESISTANCE PROTEIN MDTA"/>
    <property type="match status" value="1"/>
</dbReference>
<dbReference type="GO" id="GO:1990281">
    <property type="term" value="C:efflux pump complex"/>
    <property type="evidence" value="ECO:0007669"/>
    <property type="project" value="TreeGrafter"/>
</dbReference>
<feature type="transmembrane region" description="Helical" evidence="3">
    <location>
        <begin position="14"/>
        <end position="33"/>
    </location>
</feature>
<organism evidence="5 6">
    <name type="scientific">Pseudohongiella spirulinae</name>
    <dbReference type="NCBI Taxonomy" id="1249552"/>
    <lineage>
        <taxon>Bacteria</taxon>
        <taxon>Pseudomonadati</taxon>
        <taxon>Pseudomonadota</taxon>
        <taxon>Gammaproteobacteria</taxon>
        <taxon>Pseudomonadales</taxon>
        <taxon>Pseudohongiellaceae</taxon>
        <taxon>Pseudohongiella</taxon>
    </lineage>
</organism>
<dbReference type="Gene3D" id="1.10.287.470">
    <property type="entry name" value="Helix hairpin bin"/>
    <property type="match status" value="1"/>
</dbReference>
<gene>
    <name evidence="5" type="ORF">PS2015_2038</name>
</gene>
<evidence type="ECO:0000256" key="1">
    <source>
        <dbReference type="ARBA" id="ARBA00009477"/>
    </source>
</evidence>
<evidence type="ECO:0000259" key="4">
    <source>
        <dbReference type="Pfam" id="PF25973"/>
    </source>
</evidence>
<name>A0A0S2KEC1_9GAMM</name>
<protein>
    <submittedName>
        <fullName evidence="5">Efflux transporter, RND family, MFP subunit subfamily protein</fullName>
    </submittedName>
</protein>
<dbReference type="Gene3D" id="2.40.50.100">
    <property type="match status" value="1"/>
</dbReference>
<dbReference type="SUPFAM" id="SSF111369">
    <property type="entry name" value="HlyD-like secretion proteins"/>
    <property type="match status" value="1"/>
</dbReference>
<accession>A0A0S2KEC1</accession>
<dbReference type="STRING" id="1249552.PS2015_2038"/>
<evidence type="ECO:0000313" key="6">
    <source>
        <dbReference type="Proteomes" id="UP000065641"/>
    </source>
</evidence>
<proteinExistence type="inferred from homology"/>
<dbReference type="Gene3D" id="2.40.420.20">
    <property type="match status" value="1"/>
</dbReference>
<comment type="similarity">
    <text evidence="1">Belongs to the membrane fusion protein (MFP) (TC 8.A.1) family.</text>
</comment>
<keyword evidence="3" id="KW-1133">Transmembrane helix</keyword>
<keyword evidence="2" id="KW-0175">Coiled coil</keyword>
<reference evidence="5 6" key="1">
    <citation type="submission" date="2015-11" db="EMBL/GenBank/DDBJ databases">
        <authorList>
            <person name="Zhang Y."/>
            <person name="Guo Z."/>
        </authorList>
    </citation>
    <scope>NUCLEOTIDE SEQUENCE [LARGE SCALE GENOMIC DNA]</scope>
    <source>
        <strain evidence="5 6">KCTC 32221</strain>
    </source>
</reference>
<dbReference type="NCBIfam" id="TIGR01730">
    <property type="entry name" value="RND_mfp"/>
    <property type="match status" value="1"/>
</dbReference>
<feature type="coiled-coil region" evidence="2">
    <location>
        <begin position="116"/>
        <end position="191"/>
    </location>
</feature>
<evidence type="ECO:0000256" key="3">
    <source>
        <dbReference type="SAM" id="Phobius"/>
    </source>
</evidence>
<dbReference type="InterPro" id="IPR058647">
    <property type="entry name" value="BSH_CzcB-like"/>
</dbReference>
<dbReference type="Pfam" id="PF25973">
    <property type="entry name" value="BSH_CzcB"/>
    <property type="match status" value="1"/>
</dbReference>
<keyword evidence="6" id="KW-1185">Reference proteome</keyword>
<dbReference type="Proteomes" id="UP000065641">
    <property type="component" value="Chromosome"/>
</dbReference>
<evidence type="ECO:0000313" key="5">
    <source>
        <dbReference type="EMBL" id="ALO46678.1"/>
    </source>
</evidence>
<feature type="domain" description="CzcB-like barrel-sandwich hybrid" evidence="4">
    <location>
        <begin position="77"/>
        <end position="218"/>
    </location>
</feature>
<dbReference type="EMBL" id="CP013189">
    <property type="protein sequence ID" value="ALO46678.1"/>
    <property type="molecule type" value="Genomic_DNA"/>
</dbReference>
<dbReference type="GO" id="GO:0015562">
    <property type="term" value="F:efflux transmembrane transporter activity"/>
    <property type="evidence" value="ECO:0007669"/>
    <property type="project" value="TreeGrafter"/>
</dbReference>
<dbReference type="RefSeq" id="WP_169792299.1">
    <property type="nucleotide sequence ID" value="NZ_CP013189.1"/>
</dbReference>
<sequence>MAQNQFVKSWLRRLLPVAIVAAAVGLTVMLVSMRPEPESVVQQERVVPVQVVPVSREDVRLVIRSQGTVMPRTETLLVAEVSGVVRSVSDKLIAGGFVREGEVLLTLDDADYQVAVDQAQANLMSARAQLTQEQAQSEQAAREWDMSGRSRDSAPVLALRTPFLREAEARVLFAESELQRAQRQLERTRVRAPYDALVREKIADIGQFLGAGAQVARIFATDYAEVRLPLSTQDLNWLQLPAPGQPFVAPMPQVTLHAGIGDKDHKWPAALVRTEGVVDSSSRMIYVVVRIDDPYQQLRSDTRRQALMAGTFVSADLPGTVLSGVFKIPHSAMHNTDAVLAMDADQRLRLRTVTVIHTDAQWVYARDGLQEGDRLIVSPVQVPIDGMRVSPEAAQ</sequence>
<dbReference type="KEGG" id="pspi:PS2015_2038"/>
<dbReference type="Gene3D" id="2.40.30.170">
    <property type="match status" value="1"/>
</dbReference>
<evidence type="ECO:0000256" key="2">
    <source>
        <dbReference type="SAM" id="Coils"/>
    </source>
</evidence>
<keyword evidence="3" id="KW-0472">Membrane</keyword>
<dbReference type="AlphaFoldDB" id="A0A0S2KEC1"/>
<dbReference type="PANTHER" id="PTHR30469:SF12">
    <property type="entry name" value="MULTIDRUG RESISTANCE PROTEIN MDTA"/>
    <property type="match status" value="1"/>
</dbReference>